<sequence length="588" mass="66928">MSQHALLPKMPVPTLADTLKRFLTALKPLLTYSKFEETVRKTDSFAKEHGPYLQDKLVKLSEEVDNWAGYVSVHVRYLANRSPLILTNGAGATFVPAIGSPEESILTLLSYYIAETCALNENIRNHKLPQQMFDNEPLCMAQYNNLFCSCRIPGIKIDTFKHSPHSKHIVVMYAGSMYKVPMYSGDKLINLQEIHNLLSQVLEQREEGKSVGLLTALDRDTWYTTRAHLKLSPINTASLEIMEGCIIVISIDDFGMANLSHGDKLKYTIFCDFENNFPNFNRWYGTSLQTIISKDGYFCSTNEHSLFDGTIGSDRDQYDPVTLIEDSEIQSNLKIELLQWEISPFIQSKIDESRLELSKISEYYDTKTFNFPDYGRDFFSNHGLYYQGYMQLAFQLAYFKLYNRLCPSYQPVSLRKYRGGRLEHPHVVSEESKAFVEAMVNSQSSSKDKYKLMNLALNRHKELMADASQGQAYCKHLLGLKMLAEEENMNLEIFQDECFNVFTQHNLATSGMPIIVPILSNHPVHSGNGHFVVFKPENESLNYNVTTLVHSSEYTNSTEFGSAIAKSLIEIKRLVLAQATDGILQSKL</sequence>
<keyword evidence="7" id="KW-1185">Reference proteome</keyword>
<dbReference type="Proteomes" id="UP001165289">
    <property type="component" value="Unassembled WGS sequence"/>
</dbReference>
<evidence type="ECO:0000256" key="3">
    <source>
        <dbReference type="ARBA" id="ARBA00023315"/>
    </source>
</evidence>
<comment type="caution">
    <text evidence="6">The sequence shown here is derived from an EMBL/GenBank/DDBJ whole genome shotgun (WGS) entry which is preliminary data.</text>
</comment>
<gene>
    <name evidence="6" type="ORF">LOD99_940</name>
</gene>
<dbReference type="EMBL" id="JAKMXF010000222">
    <property type="protein sequence ID" value="KAI6654544.1"/>
    <property type="molecule type" value="Genomic_DNA"/>
</dbReference>
<name>A0AAV7K1S1_9METZ</name>
<dbReference type="InterPro" id="IPR000542">
    <property type="entry name" value="Carn_acyl_trans"/>
</dbReference>
<dbReference type="PANTHER" id="PTHR22589">
    <property type="entry name" value="CARNITINE O-ACYLTRANSFERASE"/>
    <property type="match status" value="1"/>
</dbReference>
<accession>A0AAV7K1S1</accession>
<keyword evidence="3" id="KW-0012">Acyltransferase</keyword>
<evidence type="ECO:0000256" key="1">
    <source>
        <dbReference type="ARBA" id="ARBA00005232"/>
    </source>
</evidence>
<dbReference type="Gene3D" id="3.30.559.70">
    <property type="entry name" value="Choline/Carnitine o-acyltransferase, domain 2"/>
    <property type="match status" value="1"/>
</dbReference>
<evidence type="ECO:0000313" key="7">
    <source>
        <dbReference type="Proteomes" id="UP001165289"/>
    </source>
</evidence>
<dbReference type="AlphaFoldDB" id="A0AAV7K1S1"/>
<dbReference type="InterPro" id="IPR042231">
    <property type="entry name" value="Cho/carn_acyl_trans_2"/>
</dbReference>
<evidence type="ECO:0000256" key="4">
    <source>
        <dbReference type="PIRSR" id="PIRSR600542-1"/>
    </source>
</evidence>
<dbReference type="SUPFAM" id="SSF52777">
    <property type="entry name" value="CoA-dependent acyltransferases"/>
    <property type="match status" value="2"/>
</dbReference>
<keyword evidence="2" id="KW-0808">Transferase</keyword>
<dbReference type="InterPro" id="IPR039551">
    <property type="entry name" value="Cho/carn_acyl_trans"/>
</dbReference>
<proteinExistence type="inferred from homology"/>
<comment type="similarity">
    <text evidence="1">Belongs to the carnitine/choline acetyltransferase family.</text>
</comment>
<evidence type="ECO:0000259" key="5">
    <source>
        <dbReference type="Pfam" id="PF00755"/>
    </source>
</evidence>
<dbReference type="Gene3D" id="3.30.559.10">
    <property type="entry name" value="Chloramphenicol acetyltransferase-like domain"/>
    <property type="match status" value="1"/>
</dbReference>
<organism evidence="6 7">
    <name type="scientific">Oopsacas minuta</name>
    <dbReference type="NCBI Taxonomy" id="111878"/>
    <lineage>
        <taxon>Eukaryota</taxon>
        <taxon>Metazoa</taxon>
        <taxon>Porifera</taxon>
        <taxon>Hexactinellida</taxon>
        <taxon>Hexasterophora</taxon>
        <taxon>Lyssacinosida</taxon>
        <taxon>Leucopsacidae</taxon>
        <taxon>Oopsacas</taxon>
    </lineage>
</organism>
<feature type="domain" description="Choline/carnitine acyltransferase" evidence="5">
    <location>
        <begin position="10"/>
        <end position="565"/>
    </location>
</feature>
<protein>
    <submittedName>
        <fullName evidence="6">Carnitine O-acetyltransferase-like isoform X1</fullName>
    </submittedName>
</protein>
<reference evidence="6 7" key="1">
    <citation type="journal article" date="2023" name="BMC Biol.">
        <title>The compact genome of the sponge Oopsacas minuta (Hexactinellida) is lacking key metazoan core genes.</title>
        <authorList>
            <person name="Santini S."/>
            <person name="Schenkelaars Q."/>
            <person name="Jourda C."/>
            <person name="Duchesne M."/>
            <person name="Belahbib H."/>
            <person name="Rocher C."/>
            <person name="Selva M."/>
            <person name="Riesgo A."/>
            <person name="Vervoort M."/>
            <person name="Leys S.P."/>
            <person name="Kodjabachian L."/>
            <person name="Le Bivic A."/>
            <person name="Borchiellini C."/>
            <person name="Claverie J.M."/>
            <person name="Renard E."/>
        </authorList>
    </citation>
    <scope>NUCLEOTIDE SEQUENCE [LARGE SCALE GENOMIC DNA]</scope>
    <source>
        <strain evidence="6">SPO-2</strain>
    </source>
</reference>
<dbReference type="GO" id="GO:0016746">
    <property type="term" value="F:acyltransferase activity"/>
    <property type="evidence" value="ECO:0007669"/>
    <property type="project" value="UniProtKB-KW"/>
</dbReference>
<evidence type="ECO:0000313" key="6">
    <source>
        <dbReference type="EMBL" id="KAI6654544.1"/>
    </source>
</evidence>
<dbReference type="InterPro" id="IPR023213">
    <property type="entry name" value="CAT-like_dom_sf"/>
</dbReference>
<dbReference type="Pfam" id="PF00755">
    <property type="entry name" value="Carn_acyltransf"/>
    <property type="match status" value="1"/>
</dbReference>
<feature type="active site" description="Proton acceptor" evidence="4">
    <location>
        <position position="304"/>
    </location>
</feature>
<evidence type="ECO:0000256" key="2">
    <source>
        <dbReference type="ARBA" id="ARBA00022679"/>
    </source>
</evidence>